<dbReference type="RefSeq" id="XP_037218686.1">
    <property type="nucleotide sequence ID" value="XM_037365444.1"/>
</dbReference>
<name>A0A8H6W2I4_9AGAR</name>
<protein>
    <recommendedName>
        <fullName evidence="2">Fungal-type protein kinase domain-containing protein</fullName>
    </recommendedName>
</protein>
<feature type="region of interest" description="Disordered" evidence="1">
    <location>
        <begin position="300"/>
        <end position="340"/>
    </location>
</feature>
<accession>A0A8H6W2I4</accession>
<dbReference type="AlphaFoldDB" id="A0A8H6W2I4"/>
<keyword evidence="4" id="KW-1185">Reference proteome</keyword>
<proteinExistence type="predicted"/>
<dbReference type="OrthoDB" id="2747778at2759"/>
<gene>
    <name evidence="3" type="ORF">MIND_00878800</name>
</gene>
<dbReference type="GeneID" id="59347960"/>
<dbReference type="EMBL" id="JACAZF010000007">
    <property type="protein sequence ID" value="KAF7299298.1"/>
    <property type="molecule type" value="Genomic_DNA"/>
</dbReference>
<evidence type="ECO:0000259" key="2">
    <source>
        <dbReference type="Pfam" id="PF17667"/>
    </source>
</evidence>
<dbReference type="Proteomes" id="UP000636479">
    <property type="component" value="Unassembled WGS sequence"/>
</dbReference>
<evidence type="ECO:0000313" key="4">
    <source>
        <dbReference type="Proteomes" id="UP000636479"/>
    </source>
</evidence>
<feature type="compositionally biased region" description="Acidic residues" evidence="1">
    <location>
        <begin position="317"/>
        <end position="326"/>
    </location>
</feature>
<reference evidence="3" key="1">
    <citation type="submission" date="2020-05" db="EMBL/GenBank/DDBJ databases">
        <title>Mycena genomes resolve the evolution of fungal bioluminescence.</title>
        <authorList>
            <person name="Tsai I.J."/>
        </authorList>
    </citation>
    <scope>NUCLEOTIDE SEQUENCE</scope>
    <source>
        <strain evidence="3">171206Taipei</strain>
    </source>
</reference>
<comment type="caution">
    <text evidence="3">The sequence shown here is derived from an EMBL/GenBank/DDBJ whole genome shotgun (WGS) entry which is preliminary data.</text>
</comment>
<sequence>MTQKAESHHQIQSFSALVDPNKFIDTYVGLARSQDETPGATVQLRSPNPPLSSESLMTFLEHAVSTFPDNSRPTFKWQAQSSRILGSRLGLRDMPTSCEWQHVGIVIKLADADFLPTAESNPDSSNTIRKLSKMARNIMVASENSYAFVVTALPDGSARIFRFDRATFIATHLFNLAEANSILLGFLQRFYLSNQRPIKHNTISASVATKTYSFLEWYRHLGRFAPEVGQLAMLTSPESLADTTLVIGSSRRLPGGPVKFHCLGLTPIFPENWSFDVRRFVQRPHPCYRVVFRHSTLEHEQQHDGEQSFEESGGMDLELDDGEDMELNGPGQTESSSAPELPNLQFKSLRCLLSAPCRPLWKFPRTKALVHGLYSVVAGHKRAYDAGVLHGDITPANLVYDDRTIDHPNGEAQGLLLDFDCINDNWYRRPEPTK</sequence>
<feature type="domain" description="Fungal-type protein kinase" evidence="2">
    <location>
        <begin position="334"/>
        <end position="421"/>
    </location>
</feature>
<organism evidence="3 4">
    <name type="scientific">Mycena indigotica</name>
    <dbReference type="NCBI Taxonomy" id="2126181"/>
    <lineage>
        <taxon>Eukaryota</taxon>
        <taxon>Fungi</taxon>
        <taxon>Dikarya</taxon>
        <taxon>Basidiomycota</taxon>
        <taxon>Agaricomycotina</taxon>
        <taxon>Agaricomycetes</taxon>
        <taxon>Agaricomycetidae</taxon>
        <taxon>Agaricales</taxon>
        <taxon>Marasmiineae</taxon>
        <taxon>Mycenaceae</taxon>
        <taxon>Mycena</taxon>
    </lineage>
</organism>
<dbReference type="InterPro" id="IPR040976">
    <property type="entry name" value="Pkinase_fungal"/>
</dbReference>
<evidence type="ECO:0000256" key="1">
    <source>
        <dbReference type="SAM" id="MobiDB-lite"/>
    </source>
</evidence>
<evidence type="ECO:0000313" key="3">
    <source>
        <dbReference type="EMBL" id="KAF7299298.1"/>
    </source>
</evidence>
<dbReference type="Pfam" id="PF17667">
    <property type="entry name" value="Pkinase_fungal"/>
    <property type="match status" value="1"/>
</dbReference>